<feature type="transmembrane region" description="Helical" evidence="5">
    <location>
        <begin position="115"/>
        <end position="137"/>
    </location>
</feature>
<dbReference type="PANTHER" id="PTHR43424">
    <property type="entry name" value="LOCUS PUTATIVE PROTEIN 1-RELATED"/>
    <property type="match status" value="1"/>
</dbReference>
<evidence type="ECO:0000256" key="2">
    <source>
        <dbReference type="ARBA" id="ARBA00022692"/>
    </source>
</evidence>
<accession>X0W6C3</accession>
<evidence type="ECO:0000256" key="3">
    <source>
        <dbReference type="ARBA" id="ARBA00022989"/>
    </source>
</evidence>
<dbReference type="InterPro" id="IPR002797">
    <property type="entry name" value="Polysacc_synth"/>
</dbReference>
<gene>
    <name evidence="6" type="ORF">S01H1_48028</name>
</gene>
<sequence length="139" mass="15557">MELSGFKKYFANTSWLMAEKIFRIAVALSVGIYVARYLGPERFGVLSYAMSVVVLFSALSSLGLNGILVRELVNFPKKRDEFLGTAFILKLAGSGLVLILLSITLYFMGDDRQSNLMIFIIAAGLIFQSFNVIRFYFEA</sequence>
<protein>
    <recommendedName>
        <fullName evidence="7">Polysaccharide biosynthesis protein C-terminal domain-containing protein</fullName>
    </recommendedName>
</protein>
<evidence type="ECO:0000313" key="6">
    <source>
        <dbReference type="EMBL" id="GAG26105.1"/>
    </source>
</evidence>
<evidence type="ECO:0000256" key="4">
    <source>
        <dbReference type="ARBA" id="ARBA00023136"/>
    </source>
</evidence>
<dbReference type="EMBL" id="BARS01030824">
    <property type="protein sequence ID" value="GAG26105.1"/>
    <property type="molecule type" value="Genomic_DNA"/>
</dbReference>
<dbReference type="Pfam" id="PF01943">
    <property type="entry name" value="Polysacc_synt"/>
    <property type="match status" value="1"/>
</dbReference>
<keyword evidence="3 5" id="KW-1133">Transmembrane helix</keyword>
<feature type="transmembrane region" description="Helical" evidence="5">
    <location>
        <begin position="87"/>
        <end position="109"/>
    </location>
</feature>
<evidence type="ECO:0000256" key="1">
    <source>
        <dbReference type="ARBA" id="ARBA00004141"/>
    </source>
</evidence>
<keyword evidence="4 5" id="KW-0472">Membrane</keyword>
<comment type="caution">
    <text evidence="6">The sequence shown here is derived from an EMBL/GenBank/DDBJ whole genome shotgun (WGS) entry which is preliminary data.</text>
</comment>
<feature type="transmembrane region" description="Helical" evidence="5">
    <location>
        <begin position="45"/>
        <end position="67"/>
    </location>
</feature>
<proteinExistence type="predicted"/>
<feature type="non-terminal residue" evidence="6">
    <location>
        <position position="139"/>
    </location>
</feature>
<feature type="transmembrane region" description="Helical" evidence="5">
    <location>
        <begin position="21"/>
        <end position="39"/>
    </location>
</feature>
<reference evidence="6" key="1">
    <citation type="journal article" date="2014" name="Front. Microbiol.">
        <title>High frequency of phylogenetically diverse reductive dehalogenase-homologous genes in deep subseafloor sedimentary metagenomes.</title>
        <authorList>
            <person name="Kawai M."/>
            <person name="Futagami T."/>
            <person name="Toyoda A."/>
            <person name="Takaki Y."/>
            <person name="Nishi S."/>
            <person name="Hori S."/>
            <person name="Arai W."/>
            <person name="Tsubouchi T."/>
            <person name="Morono Y."/>
            <person name="Uchiyama I."/>
            <person name="Ito T."/>
            <person name="Fujiyama A."/>
            <person name="Inagaki F."/>
            <person name="Takami H."/>
        </authorList>
    </citation>
    <scope>NUCLEOTIDE SEQUENCE</scope>
    <source>
        <strain evidence="6">Expedition CK06-06</strain>
    </source>
</reference>
<name>X0W6C3_9ZZZZ</name>
<dbReference type="AlphaFoldDB" id="X0W6C3"/>
<dbReference type="GO" id="GO:0016020">
    <property type="term" value="C:membrane"/>
    <property type="evidence" value="ECO:0007669"/>
    <property type="project" value="UniProtKB-SubCell"/>
</dbReference>
<evidence type="ECO:0000256" key="5">
    <source>
        <dbReference type="SAM" id="Phobius"/>
    </source>
</evidence>
<evidence type="ECO:0008006" key="7">
    <source>
        <dbReference type="Google" id="ProtNLM"/>
    </source>
</evidence>
<dbReference type="InterPro" id="IPR052556">
    <property type="entry name" value="PolySynth_Transporter"/>
</dbReference>
<organism evidence="6">
    <name type="scientific">marine sediment metagenome</name>
    <dbReference type="NCBI Taxonomy" id="412755"/>
    <lineage>
        <taxon>unclassified sequences</taxon>
        <taxon>metagenomes</taxon>
        <taxon>ecological metagenomes</taxon>
    </lineage>
</organism>
<keyword evidence="2 5" id="KW-0812">Transmembrane</keyword>
<comment type="subcellular location">
    <subcellularLocation>
        <location evidence="1">Membrane</location>
        <topology evidence="1">Multi-pass membrane protein</topology>
    </subcellularLocation>
</comment>
<dbReference type="PANTHER" id="PTHR43424:SF1">
    <property type="entry name" value="LOCUS PUTATIVE PROTEIN 1-RELATED"/>
    <property type="match status" value="1"/>
</dbReference>